<evidence type="ECO:0000313" key="2">
    <source>
        <dbReference type="EMBL" id="MDH6504693.1"/>
    </source>
</evidence>
<dbReference type="InterPro" id="IPR036397">
    <property type="entry name" value="RNaseH_sf"/>
</dbReference>
<dbReference type="Pfam" id="PF10108">
    <property type="entry name" value="DNA_pol_B_exo2"/>
    <property type="match status" value="1"/>
</dbReference>
<dbReference type="GO" id="GO:0004527">
    <property type="term" value="F:exonuclease activity"/>
    <property type="evidence" value="ECO:0007669"/>
    <property type="project" value="UniProtKB-KW"/>
</dbReference>
<dbReference type="SUPFAM" id="SSF53098">
    <property type="entry name" value="Ribonuclease H-like"/>
    <property type="match status" value="1"/>
</dbReference>
<reference evidence="2" key="1">
    <citation type="submission" date="2023-04" db="EMBL/GenBank/DDBJ databases">
        <title>Genome Encyclopedia of Bacteria and Archaea VI: Functional Genomics of Type Strains.</title>
        <authorList>
            <person name="Whitman W."/>
        </authorList>
    </citation>
    <scope>NUCLEOTIDE SEQUENCE</scope>
    <source>
        <strain evidence="2">Enz.4-51</strain>
    </source>
</reference>
<dbReference type="EMBL" id="JARXYA010000011">
    <property type="protein sequence ID" value="MDH6504693.1"/>
    <property type="molecule type" value="Genomic_DNA"/>
</dbReference>
<organism evidence="2 3">
    <name type="scientific">Polynucleobacter sphagniphilus</name>
    <dbReference type="NCBI Taxonomy" id="1743169"/>
    <lineage>
        <taxon>Bacteria</taxon>
        <taxon>Pseudomonadati</taxon>
        <taxon>Pseudomonadota</taxon>
        <taxon>Betaproteobacteria</taxon>
        <taxon>Burkholderiales</taxon>
        <taxon>Burkholderiaceae</taxon>
        <taxon>Polynucleobacter</taxon>
    </lineage>
</organism>
<dbReference type="Proteomes" id="UP001161160">
    <property type="component" value="Unassembled WGS sequence"/>
</dbReference>
<gene>
    <name evidence="2" type="ORF">M2127_002019</name>
</gene>
<keyword evidence="2" id="KW-0540">Nuclease</keyword>
<dbReference type="CDD" id="cd05782">
    <property type="entry name" value="DNA_polB_like1_exo"/>
    <property type="match status" value="1"/>
</dbReference>
<keyword evidence="2" id="KW-0269">Exonuclease</keyword>
<comment type="caution">
    <text evidence="2">The sequence shown here is derived from an EMBL/GenBank/DDBJ whole genome shotgun (WGS) entry which is preliminary data.</text>
</comment>
<sequence>MALATALVFDIETIPDVAGLRRLEDFPTSVSDAEVAEKAMAARVAKTGSEFLPLYLQRIVAISCVIRRTTKEGAPQIKVGTLGTPEDDEKVLIQAFFDLIERYTPQLVSWNGSGFDLPVLHYRALVNHIQAPRYWEMGESHENDSREFKWNNYISRYHMRHLDLMDLLAKFNGRANAPLDSLAKLCGFPGKMGMDGSQVWPAFQDGKIDDIRRYCETDVVNTYLMYCRFQLLRGGFSLKEYQDEIAFVKAYLEQESKEPHGSQWQEYLLGFTPDA</sequence>
<proteinExistence type="predicted"/>
<feature type="domain" description="Predicted 3'-5' exonuclease PolB-like" evidence="1">
    <location>
        <begin position="49"/>
        <end position="266"/>
    </location>
</feature>
<name>A0AA43MBH2_9BURK</name>
<dbReference type="InterPro" id="IPR012337">
    <property type="entry name" value="RNaseH-like_sf"/>
</dbReference>
<dbReference type="RefSeq" id="WP_280756955.1">
    <property type="nucleotide sequence ID" value="NZ_JARXXW010000011.1"/>
</dbReference>
<keyword evidence="2" id="KW-0378">Hydrolase</keyword>
<protein>
    <submittedName>
        <fullName evidence="2">PolB exonuclease-like 3'-5' exonuclease</fullName>
    </submittedName>
</protein>
<dbReference type="Gene3D" id="3.30.420.10">
    <property type="entry name" value="Ribonuclease H-like superfamily/Ribonuclease H"/>
    <property type="match status" value="1"/>
</dbReference>
<evidence type="ECO:0000259" key="1">
    <source>
        <dbReference type="Pfam" id="PF10108"/>
    </source>
</evidence>
<keyword evidence="3" id="KW-1185">Reference proteome</keyword>
<dbReference type="GO" id="GO:0003676">
    <property type="term" value="F:nucleic acid binding"/>
    <property type="evidence" value="ECO:0007669"/>
    <property type="project" value="InterPro"/>
</dbReference>
<dbReference type="AlphaFoldDB" id="A0AA43MBH2"/>
<accession>A0AA43MBH2</accession>
<dbReference type="InterPro" id="IPR019288">
    <property type="entry name" value="3'-5'_exonuclease_PolB-like"/>
</dbReference>
<evidence type="ECO:0000313" key="3">
    <source>
        <dbReference type="Proteomes" id="UP001161160"/>
    </source>
</evidence>